<dbReference type="VEuPathDB" id="VectorBase:AMEM009154"/>
<dbReference type="VEuPathDB" id="VectorBase:AMEM21_009202"/>
<dbReference type="EnsemblMetazoa" id="AMEM009154-RA">
    <property type="protein sequence ID" value="AMEM009154-PA"/>
    <property type="gene ID" value="AMEM009154"/>
</dbReference>
<protein>
    <recommendedName>
        <fullName evidence="3">HSF-type DNA-binding domain-containing protein</fullName>
    </recommendedName>
</protein>
<dbReference type="KEGG" id="amer:121596371"/>
<dbReference type="Proteomes" id="UP000075903">
    <property type="component" value="Unassembled WGS sequence"/>
</dbReference>
<reference evidence="1" key="1">
    <citation type="submission" date="2020-05" db="UniProtKB">
        <authorList>
            <consortium name="EnsemblMetazoa"/>
        </authorList>
    </citation>
    <scope>IDENTIFICATION</scope>
    <source>
        <strain evidence="1">MAF</strain>
    </source>
</reference>
<keyword evidence="2" id="KW-1185">Reference proteome</keyword>
<dbReference type="AlphaFoldDB" id="A0A182V5E4"/>
<evidence type="ECO:0000313" key="1">
    <source>
        <dbReference type="EnsemblMetazoa" id="AMEM009154-PA"/>
    </source>
</evidence>
<evidence type="ECO:0000313" key="2">
    <source>
        <dbReference type="Proteomes" id="UP000075903"/>
    </source>
</evidence>
<organism evidence="1 2">
    <name type="scientific">Anopheles merus</name>
    <name type="common">Mosquito</name>
    <dbReference type="NCBI Taxonomy" id="30066"/>
    <lineage>
        <taxon>Eukaryota</taxon>
        <taxon>Metazoa</taxon>
        <taxon>Ecdysozoa</taxon>
        <taxon>Arthropoda</taxon>
        <taxon>Hexapoda</taxon>
        <taxon>Insecta</taxon>
        <taxon>Pterygota</taxon>
        <taxon>Neoptera</taxon>
        <taxon>Endopterygota</taxon>
        <taxon>Diptera</taxon>
        <taxon>Nematocera</taxon>
        <taxon>Culicoidea</taxon>
        <taxon>Culicidae</taxon>
        <taxon>Anophelinae</taxon>
        <taxon>Anopheles</taxon>
    </lineage>
</organism>
<dbReference type="RefSeq" id="XP_041777188.1">
    <property type="nucleotide sequence ID" value="XM_041921254.1"/>
</dbReference>
<accession>A0A182V5E4</accession>
<evidence type="ECO:0008006" key="3">
    <source>
        <dbReference type="Google" id="ProtNLM"/>
    </source>
</evidence>
<proteinExistence type="predicted"/>
<name>A0A182V5E4_ANOME</name>
<sequence>MAASELNVARLHFLLEVFEVAGNPENDSLKWSADGSLLIVNLPALALYLQSIISDPNPLVWFLQHLCGAGFAQCPLEAVGEAEYNAPPDHTVLFWHPHFHRNHAWFNYQWNSEHSPSPWHVPDNEE</sequence>
<dbReference type="GeneID" id="121596371"/>